<feature type="region of interest" description="Disordered" evidence="1">
    <location>
        <begin position="74"/>
        <end position="96"/>
    </location>
</feature>
<proteinExistence type="predicted"/>
<keyword evidence="3" id="KW-1185">Reference proteome</keyword>
<feature type="compositionally biased region" description="Polar residues" evidence="1">
    <location>
        <begin position="237"/>
        <end position="248"/>
    </location>
</feature>
<dbReference type="EMBL" id="JAUCMV010000002">
    <property type="protein sequence ID" value="KAK0417410.1"/>
    <property type="molecule type" value="Genomic_DNA"/>
</dbReference>
<evidence type="ECO:0000313" key="2">
    <source>
        <dbReference type="EMBL" id="KAK0417410.1"/>
    </source>
</evidence>
<dbReference type="AlphaFoldDB" id="A0AA39M1S8"/>
<reference evidence="2" key="1">
    <citation type="submission" date="2023-06" db="EMBL/GenBank/DDBJ databases">
        <title>Genomic analysis of the entomopathogenic nematode Steinernema hermaphroditum.</title>
        <authorList>
            <person name="Schwarz E.M."/>
            <person name="Heppert J.K."/>
            <person name="Baniya A."/>
            <person name="Schwartz H.T."/>
            <person name="Tan C.-H."/>
            <person name="Antoshechkin I."/>
            <person name="Sternberg P.W."/>
            <person name="Goodrich-Blair H."/>
            <person name="Dillman A.R."/>
        </authorList>
    </citation>
    <scope>NUCLEOTIDE SEQUENCE</scope>
    <source>
        <strain evidence="2">PS9179</strain>
        <tissue evidence="2">Whole animal</tissue>
    </source>
</reference>
<feature type="compositionally biased region" description="Basic and acidic residues" evidence="1">
    <location>
        <begin position="130"/>
        <end position="139"/>
    </location>
</feature>
<feature type="compositionally biased region" description="Acidic residues" evidence="1">
    <location>
        <begin position="264"/>
        <end position="292"/>
    </location>
</feature>
<evidence type="ECO:0000256" key="1">
    <source>
        <dbReference type="SAM" id="MobiDB-lite"/>
    </source>
</evidence>
<evidence type="ECO:0000313" key="3">
    <source>
        <dbReference type="Proteomes" id="UP001175271"/>
    </source>
</evidence>
<sequence>MRRNRTRDLSRISWQDVRRRRSAIKNLVDGSRPGLPSSPLLFGSCSMDLKGEGHMCGNPVKEMTAENGEGDGVFQNGRSAENLNSSPFNRSSVSPGMTDEWTDERVMSIFSNILPSSGFPHIKPVDSFSYEKRSDEVPKNQKSKRKAGKTREKTTRIVAESVEGFMGDQPLTDILDFLGEDEASNSKNKKKSKKSKKGANVAQKQKEVQQNGSSVKGATEKPAKKNGGAKPQKKGKQSMSTEASSPQWSPIPARDQPQSPPSEVDQEVDITLDTAEEEEFVSAPEDNNEEENSSNSFEKAKLVPVDSPERVAGIGMVLKLPDGREVKIPAGLPQNRRPPTERELAVGRMWNSFMSDPPPKYITE</sequence>
<name>A0AA39M1S8_9BILA</name>
<gene>
    <name evidence="2" type="ORF">QR680_012992</name>
</gene>
<protein>
    <submittedName>
        <fullName evidence="2">Uncharacterized protein</fullName>
    </submittedName>
</protein>
<feature type="compositionally biased region" description="Polar residues" evidence="1">
    <location>
        <begin position="76"/>
        <end position="95"/>
    </location>
</feature>
<organism evidence="2 3">
    <name type="scientific">Steinernema hermaphroditum</name>
    <dbReference type="NCBI Taxonomy" id="289476"/>
    <lineage>
        <taxon>Eukaryota</taxon>
        <taxon>Metazoa</taxon>
        <taxon>Ecdysozoa</taxon>
        <taxon>Nematoda</taxon>
        <taxon>Chromadorea</taxon>
        <taxon>Rhabditida</taxon>
        <taxon>Tylenchina</taxon>
        <taxon>Panagrolaimomorpha</taxon>
        <taxon>Strongyloidoidea</taxon>
        <taxon>Steinernematidae</taxon>
        <taxon>Steinernema</taxon>
    </lineage>
</organism>
<feature type="compositionally biased region" description="Basic residues" evidence="1">
    <location>
        <begin position="187"/>
        <end position="197"/>
    </location>
</feature>
<comment type="caution">
    <text evidence="2">The sequence shown here is derived from an EMBL/GenBank/DDBJ whole genome shotgun (WGS) entry which is preliminary data.</text>
</comment>
<dbReference type="Proteomes" id="UP001175271">
    <property type="component" value="Unassembled WGS sequence"/>
</dbReference>
<feature type="region of interest" description="Disordered" evidence="1">
    <location>
        <begin position="130"/>
        <end position="302"/>
    </location>
</feature>
<accession>A0AA39M1S8</accession>